<evidence type="ECO:0000313" key="3">
    <source>
        <dbReference type="Proteomes" id="UP001642405"/>
    </source>
</evidence>
<protein>
    <submittedName>
        <fullName evidence="2">Mitochondrial 54S ribosomal protein YmL35</fullName>
    </submittedName>
</protein>
<dbReference type="PANTHER" id="PTHR11362">
    <property type="entry name" value="PHOSPHATIDYLETHANOLAMINE-BINDING PROTEIN"/>
    <property type="match status" value="1"/>
</dbReference>
<dbReference type="InterPro" id="IPR008914">
    <property type="entry name" value="PEBP"/>
</dbReference>
<dbReference type="CDD" id="cd00866">
    <property type="entry name" value="PEBP_euk"/>
    <property type="match status" value="1"/>
</dbReference>
<gene>
    <name evidence="2" type="primary">MRPL35</name>
    <name evidence="2" type="ORF">SCUCBS95973_002739</name>
</gene>
<reference evidence="2 3" key="1">
    <citation type="submission" date="2024-01" db="EMBL/GenBank/DDBJ databases">
        <authorList>
            <person name="Allen C."/>
            <person name="Tagirdzhanova G."/>
        </authorList>
    </citation>
    <scope>NUCLEOTIDE SEQUENCE [LARGE SCALE GENOMIC DNA]</scope>
</reference>
<sequence>MSRYTPAARPLVQCLRASSRRSEQATAASTATLALRPAPSTALASMSMSSPHQFRATFVTSSRQWQASPTTTTRSPTSSSSTSSPLPQRLEDLEGWNQDPSTATLPWAEKELMRRGTPPVGSRRRRAALQMATAINRAIAGNDTLAGRDGGPVPFELMPYQCFQEARKVLQADREDKLRQIAAEAAKIRKLEAVLAASANDCDTSTTSVTSRGGTAFLARRLASLRKHVEHLKIMADINDPLVKRRFEDGLGDMSKPIYRHLAEERWRGRPFRLIQQRIEQFHLAPDLLPPAKLQPNADVELFFRSYKVAPGAIVDSLISEVTPRLRVQVFDRGTRLLTVAVVDADVPDLANDGFQRRCHFLAANIPVAPTDASVPLSRLDPASQLVLPWLPAFAQKGSAPHRLAVFVLEQKPAETSAAAAAAPPGASDDNRSTRLDTAALQKAFASDPASAIAATAEDAAGNGSITTPRDGFSISSFANKHGLTVVGCTLFRTEWDAGTAGVMERAGVPGADLELKPKRLPSLKPPRKARGWEAKHQGPKYRHLWKYTHRIATPRRKFVR</sequence>
<proteinExistence type="predicted"/>
<feature type="compositionally biased region" description="Low complexity" evidence="1">
    <location>
        <begin position="68"/>
        <end position="85"/>
    </location>
</feature>
<dbReference type="SUPFAM" id="SSF49777">
    <property type="entry name" value="PEBP-like"/>
    <property type="match status" value="1"/>
</dbReference>
<organism evidence="2 3">
    <name type="scientific">Sporothrix curviconia</name>
    <dbReference type="NCBI Taxonomy" id="1260050"/>
    <lineage>
        <taxon>Eukaryota</taxon>
        <taxon>Fungi</taxon>
        <taxon>Dikarya</taxon>
        <taxon>Ascomycota</taxon>
        <taxon>Pezizomycotina</taxon>
        <taxon>Sordariomycetes</taxon>
        <taxon>Sordariomycetidae</taxon>
        <taxon>Ophiostomatales</taxon>
        <taxon>Ophiostomataceae</taxon>
        <taxon>Sporothrix</taxon>
    </lineage>
</organism>
<dbReference type="EMBL" id="CAWUHB010000011">
    <property type="protein sequence ID" value="CAK7216229.1"/>
    <property type="molecule type" value="Genomic_DNA"/>
</dbReference>
<dbReference type="Gene3D" id="3.90.280.10">
    <property type="entry name" value="PEBP-like"/>
    <property type="match status" value="1"/>
</dbReference>
<comment type="caution">
    <text evidence="2">The sequence shown here is derived from an EMBL/GenBank/DDBJ whole genome shotgun (WGS) entry which is preliminary data.</text>
</comment>
<name>A0ABP0B9I7_9PEZI</name>
<dbReference type="GO" id="GO:0005840">
    <property type="term" value="C:ribosome"/>
    <property type="evidence" value="ECO:0007669"/>
    <property type="project" value="UniProtKB-KW"/>
</dbReference>
<feature type="region of interest" description="Disordered" evidence="1">
    <location>
        <begin position="59"/>
        <end position="103"/>
    </location>
</feature>
<accession>A0ABP0B9I7</accession>
<dbReference type="Gene3D" id="1.20.58.1180">
    <property type="match status" value="1"/>
</dbReference>
<evidence type="ECO:0000313" key="2">
    <source>
        <dbReference type="EMBL" id="CAK7216229.1"/>
    </source>
</evidence>
<evidence type="ECO:0000256" key="1">
    <source>
        <dbReference type="SAM" id="MobiDB-lite"/>
    </source>
</evidence>
<dbReference type="Pfam" id="PF01161">
    <property type="entry name" value="PBP"/>
    <property type="match status" value="1"/>
</dbReference>
<dbReference type="Proteomes" id="UP001642405">
    <property type="component" value="Unassembled WGS sequence"/>
</dbReference>
<dbReference type="InterPro" id="IPR036610">
    <property type="entry name" value="PEBP-like_sf"/>
</dbReference>
<keyword evidence="2" id="KW-0687">Ribonucleoprotein</keyword>
<keyword evidence="2" id="KW-0689">Ribosomal protein</keyword>
<keyword evidence="3" id="KW-1185">Reference proteome</keyword>
<dbReference type="InterPro" id="IPR035810">
    <property type="entry name" value="PEBP_euk"/>
</dbReference>
<dbReference type="PANTHER" id="PTHR11362:SF82">
    <property type="entry name" value="PHOSPHATIDYLETHANOLAMINE-BINDING PROTEIN 4"/>
    <property type="match status" value="1"/>
</dbReference>